<dbReference type="PANTHER" id="PTHR43298:SF2">
    <property type="entry name" value="FMN_FAD EXPORTER YEEO-RELATED"/>
    <property type="match status" value="1"/>
</dbReference>
<proteinExistence type="predicted"/>
<dbReference type="RefSeq" id="WP_152661958.1">
    <property type="nucleotide sequence ID" value="NZ_CP036422.1"/>
</dbReference>
<keyword evidence="6 10" id="KW-1133">Transmembrane helix</keyword>
<evidence type="ECO:0000256" key="10">
    <source>
        <dbReference type="SAM" id="Phobius"/>
    </source>
</evidence>
<dbReference type="InterPro" id="IPR050222">
    <property type="entry name" value="MATE_MdtK"/>
</dbReference>
<evidence type="ECO:0000256" key="9">
    <source>
        <dbReference type="ARBA" id="ARBA00031636"/>
    </source>
</evidence>
<keyword evidence="2" id="KW-0813">Transport</keyword>
<comment type="subcellular location">
    <subcellularLocation>
        <location evidence="1">Cell inner membrane</location>
        <topology evidence="1">Multi-pass membrane protein</topology>
    </subcellularLocation>
</comment>
<dbReference type="CDD" id="cd13133">
    <property type="entry name" value="MATE_like_7"/>
    <property type="match status" value="1"/>
</dbReference>
<dbReference type="GO" id="GO:0042910">
    <property type="term" value="F:xenobiotic transmembrane transporter activity"/>
    <property type="evidence" value="ECO:0007669"/>
    <property type="project" value="InterPro"/>
</dbReference>
<feature type="transmembrane region" description="Helical" evidence="10">
    <location>
        <begin position="356"/>
        <end position="377"/>
    </location>
</feature>
<keyword evidence="7" id="KW-0406">Ion transport</keyword>
<organism evidence="11 12">
    <name type="scientific">Halioglobus maricola</name>
    <dbReference type="NCBI Taxonomy" id="2601894"/>
    <lineage>
        <taxon>Bacteria</taxon>
        <taxon>Pseudomonadati</taxon>
        <taxon>Pseudomonadota</taxon>
        <taxon>Gammaproteobacteria</taxon>
        <taxon>Cellvibrionales</taxon>
        <taxon>Halieaceae</taxon>
        <taxon>Halioglobus</taxon>
    </lineage>
</organism>
<dbReference type="OrthoDB" id="9780160at2"/>
<evidence type="ECO:0000256" key="4">
    <source>
        <dbReference type="ARBA" id="ARBA00022475"/>
    </source>
</evidence>
<evidence type="ECO:0000256" key="2">
    <source>
        <dbReference type="ARBA" id="ARBA00022448"/>
    </source>
</evidence>
<dbReference type="GO" id="GO:0005886">
    <property type="term" value="C:plasma membrane"/>
    <property type="evidence" value="ECO:0007669"/>
    <property type="project" value="UniProtKB-SubCell"/>
</dbReference>
<dbReference type="EMBL" id="CP036422">
    <property type="protein sequence ID" value="QFU75851.1"/>
    <property type="molecule type" value="Genomic_DNA"/>
</dbReference>
<dbReference type="KEGG" id="halc:EY643_09365"/>
<dbReference type="Proteomes" id="UP000326287">
    <property type="component" value="Chromosome"/>
</dbReference>
<accession>A0A5P9NJ40</accession>
<dbReference type="AlphaFoldDB" id="A0A5P9NJ40"/>
<keyword evidence="5 10" id="KW-0812">Transmembrane</keyword>
<feature type="transmembrane region" description="Helical" evidence="10">
    <location>
        <begin position="159"/>
        <end position="179"/>
    </location>
</feature>
<feature type="transmembrane region" description="Helical" evidence="10">
    <location>
        <begin position="43"/>
        <end position="71"/>
    </location>
</feature>
<dbReference type="GO" id="GO:0006811">
    <property type="term" value="P:monoatomic ion transport"/>
    <property type="evidence" value="ECO:0007669"/>
    <property type="project" value="UniProtKB-KW"/>
</dbReference>
<evidence type="ECO:0000256" key="1">
    <source>
        <dbReference type="ARBA" id="ARBA00004429"/>
    </source>
</evidence>
<keyword evidence="8 10" id="KW-0472">Membrane</keyword>
<dbReference type="InterPro" id="IPR002528">
    <property type="entry name" value="MATE_fam"/>
</dbReference>
<keyword evidence="12" id="KW-1185">Reference proteome</keyword>
<dbReference type="GO" id="GO:0015297">
    <property type="term" value="F:antiporter activity"/>
    <property type="evidence" value="ECO:0007669"/>
    <property type="project" value="UniProtKB-KW"/>
</dbReference>
<feature type="transmembrane region" description="Helical" evidence="10">
    <location>
        <begin position="129"/>
        <end position="152"/>
    </location>
</feature>
<evidence type="ECO:0000256" key="7">
    <source>
        <dbReference type="ARBA" id="ARBA00023065"/>
    </source>
</evidence>
<dbReference type="NCBIfam" id="TIGR00797">
    <property type="entry name" value="matE"/>
    <property type="match status" value="1"/>
</dbReference>
<evidence type="ECO:0000256" key="8">
    <source>
        <dbReference type="ARBA" id="ARBA00023136"/>
    </source>
</evidence>
<feature type="transmembrane region" description="Helical" evidence="10">
    <location>
        <begin position="191"/>
        <end position="213"/>
    </location>
</feature>
<evidence type="ECO:0000256" key="6">
    <source>
        <dbReference type="ARBA" id="ARBA00022989"/>
    </source>
</evidence>
<evidence type="ECO:0000313" key="11">
    <source>
        <dbReference type="EMBL" id="QFU75851.1"/>
    </source>
</evidence>
<dbReference type="PANTHER" id="PTHR43298">
    <property type="entry name" value="MULTIDRUG RESISTANCE PROTEIN NORM-RELATED"/>
    <property type="match status" value="1"/>
</dbReference>
<name>A0A5P9NJ40_9GAMM</name>
<feature type="transmembrane region" description="Helical" evidence="10">
    <location>
        <begin position="389"/>
        <end position="412"/>
    </location>
</feature>
<feature type="transmembrane region" description="Helical" evidence="10">
    <location>
        <begin position="282"/>
        <end position="302"/>
    </location>
</feature>
<protein>
    <recommendedName>
        <fullName evidence="9">Multidrug-efflux transporter</fullName>
    </recommendedName>
</protein>
<keyword evidence="4" id="KW-1003">Cell membrane</keyword>
<dbReference type="PIRSF" id="PIRSF006603">
    <property type="entry name" value="DinF"/>
    <property type="match status" value="1"/>
</dbReference>
<gene>
    <name evidence="11" type="ORF">EY643_09365</name>
</gene>
<feature type="transmembrane region" description="Helical" evidence="10">
    <location>
        <begin position="92"/>
        <end position="117"/>
    </location>
</feature>
<feature type="transmembrane region" description="Helical" evidence="10">
    <location>
        <begin position="12"/>
        <end position="31"/>
    </location>
</feature>
<evidence type="ECO:0000313" key="12">
    <source>
        <dbReference type="Proteomes" id="UP000326287"/>
    </source>
</evidence>
<evidence type="ECO:0000256" key="3">
    <source>
        <dbReference type="ARBA" id="ARBA00022449"/>
    </source>
</evidence>
<reference evidence="11 12" key="1">
    <citation type="submission" date="2019-02" db="EMBL/GenBank/DDBJ databases">
        <authorList>
            <person name="Li S.-H."/>
        </authorList>
    </citation>
    <scope>NUCLEOTIDE SEQUENCE [LARGE SCALE GENOMIC DNA]</scope>
    <source>
        <strain evidence="11 12">IMCC14385</strain>
    </source>
</reference>
<dbReference type="InterPro" id="IPR048279">
    <property type="entry name" value="MdtK-like"/>
</dbReference>
<keyword evidence="3" id="KW-0050">Antiport</keyword>
<sequence>MKFLSLTTLRELARLSLPMVVSQGTFAVMIFTDRWFLSSLSSAHIAAALGGGVAAMFCMSFFSGLISYANALVAQYHGAGKMERCTKVVTQGFYLTLATVPVFATVALLAGGLFARLGHDPSLVPLERAYFYTLMAGGPLMVGKTLLACYFVGIGRSRVVMLVDVVGIVVNIPLTWALIFGKFGLPELGIVGAGIGTVTAQGLAIVLFLFFYFERAHVSQFAVKRSWGYEPGVMKRFLRLGLPSAMEAFMNTATFNVFLLMFQSYGVAEGAAMAIVFNWDMLSFVPMIGLSIGVTTLIGRSVGAGEIDRANQMISSGFIMALGYSGTLAVLFFIFRVELIDVFSTPDDDFQRVRELGQAMIVGLCSYMLADATILISGGALRGAGDTRWVMITSTSLHMAMLVAQYFVIVQWQMSPLVSWWVFVTMLISIAICFVARLGGGRWRRPERLARVMAEH</sequence>
<evidence type="ECO:0000256" key="5">
    <source>
        <dbReference type="ARBA" id="ARBA00022692"/>
    </source>
</evidence>
<feature type="transmembrane region" description="Helical" evidence="10">
    <location>
        <begin position="314"/>
        <end position="336"/>
    </location>
</feature>
<dbReference type="Pfam" id="PF01554">
    <property type="entry name" value="MatE"/>
    <property type="match status" value="2"/>
</dbReference>
<feature type="transmembrane region" description="Helical" evidence="10">
    <location>
        <begin position="418"/>
        <end position="439"/>
    </location>
</feature>